<keyword evidence="2" id="KW-1185">Reference proteome</keyword>
<dbReference type="EMBL" id="JBHSEI010000001">
    <property type="protein sequence ID" value="MFC4636982.1"/>
    <property type="molecule type" value="Genomic_DNA"/>
</dbReference>
<evidence type="ECO:0000313" key="1">
    <source>
        <dbReference type="EMBL" id="MFC4636982.1"/>
    </source>
</evidence>
<reference evidence="2" key="1">
    <citation type="journal article" date="2019" name="Int. J. Syst. Evol. Microbiol.">
        <title>The Global Catalogue of Microorganisms (GCM) 10K type strain sequencing project: providing services to taxonomists for standard genome sequencing and annotation.</title>
        <authorList>
            <consortium name="The Broad Institute Genomics Platform"/>
            <consortium name="The Broad Institute Genome Sequencing Center for Infectious Disease"/>
            <person name="Wu L."/>
            <person name="Ma J."/>
        </authorList>
    </citation>
    <scope>NUCLEOTIDE SEQUENCE [LARGE SCALE GENOMIC DNA]</scope>
    <source>
        <strain evidence="2">CCUG 55995</strain>
    </source>
</reference>
<evidence type="ECO:0000313" key="2">
    <source>
        <dbReference type="Proteomes" id="UP001595952"/>
    </source>
</evidence>
<protein>
    <submittedName>
        <fullName evidence="1">Uncharacterized protein</fullName>
    </submittedName>
</protein>
<dbReference type="Proteomes" id="UP001595952">
    <property type="component" value="Unassembled WGS sequence"/>
</dbReference>
<organism evidence="1 2">
    <name type="scientific">Deinococcus hohokamensis</name>
    <dbReference type="NCBI Taxonomy" id="309883"/>
    <lineage>
        <taxon>Bacteria</taxon>
        <taxon>Thermotogati</taxon>
        <taxon>Deinococcota</taxon>
        <taxon>Deinococci</taxon>
        <taxon>Deinococcales</taxon>
        <taxon>Deinococcaceae</taxon>
        <taxon>Deinococcus</taxon>
    </lineage>
</organism>
<name>A0ABV9I3M3_9DEIO</name>
<proteinExistence type="predicted"/>
<gene>
    <name evidence="1" type="ORF">ACFO0D_01390</name>
</gene>
<comment type="caution">
    <text evidence="1">The sequence shown here is derived from an EMBL/GenBank/DDBJ whole genome shotgun (WGS) entry which is preliminary data.</text>
</comment>
<sequence>MANLHANETRALLNLRERDKALRDYLSQHKLSDESSIRDHLIYVHELNRVAGNINNHASAVSCILARQFLERHHDVISFDACEKLQGAKGIDLECRLTTGERVIGEVKTTIPYQGHKLGAAQLTSFKKDLQRLTDEAAVLKYFFLIDGGAAAEAQRLLQKGLFDRSIRVIDLLGLQS</sequence>
<accession>A0ABV9I3M3</accession>
<dbReference type="RefSeq" id="WP_380060019.1">
    <property type="nucleotide sequence ID" value="NZ_JBHSEI010000001.1"/>
</dbReference>